<proteinExistence type="predicted"/>
<gene>
    <name evidence="1" type="ORF">Homavirus6_9</name>
</gene>
<organism evidence="1">
    <name type="scientific">Homavirus sp</name>
    <dbReference type="NCBI Taxonomy" id="2487769"/>
    <lineage>
        <taxon>Viruses</taxon>
        <taxon>Varidnaviria</taxon>
        <taxon>Bamfordvirae</taxon>
        <taxon>Nucleocytoviricota</taxon>
        <taxon>Megaviricetes</taxon>
        <taxon>Imitervirales</taxon>
        <taxon>Mimiviridae</taxon>
        <taxon>Klosneuvirinae</taxon>
    </lineage>
</organism>
<dbReference type="EMBL" id="MK072337">
    <property type="protein sequence ID" value="AYV82088.1"/>
    <property type="molecule type" value="Genomic_DNA"/>
</dbReference>
<reference evidence="1" key="1">
    <citation type="submission" date="2018-10" db="EMBL/GenBank/DDBJ databases">
        <title>Hidden diversity of soil giant viruses.</title>
        <authorList>
            <person name="Schulz F."/>
            <person name="Alteio L."/>
            <person name="Goudeau D."/>
            <person name="Ryan E.M."/>
            <person name="Malmstrom R.R."/>
            <person name="Blanchard J."/>
            <person name="Woyke T."/>
        </authorList>
    </citation>
    <scope>NUCLEOTIDE SEQUENCE</scope>
    <source>
        <strain evidence="1">HOV1</strain>
    </source>
</reference>
<accession>A0A3G5A4F2</accession>
<name>A0A3G5A4F2_9VIRU</name>
<evidence type="ECO:0000313" key="1">
    <source>
        <dbReference type="EMBL" id="AYV82088.1"/>
    </source>
</evidence>
<sequence>MYQHLQKYGEKIEMPTHCNPLYKGAHTKAIYQAYIKMSTIDTSDFVETLLSSQVELSSLEDQPSPCHYCGGGDPVVCPLTDLFGQLEDMLREEVPISSAYVVAYLQDLQSQLPADATVGIFDSCVTMPDEFQSVAEEAQGCADMHRYTRISFEISHFFAHLIKMFESTDMTASHLDQLSCRYTDLFFRE</sequence>
<protein>
    <submittedName>
        <fullName evidence="1">Uncharacterized protein</fullName>
    </submittedName>
</protein>